<gene>
    <name evidence="1" type="ORF">Pint_20045</name>
</gene>
<keyword evidence="2" id="KW-1185">Reference proteome</keyword>
<comment type="caution">
    <text evidence="1">The sequence shown here is derived from an EMBL/GenBank/DDBJ whole genome shotgun (WGS) entry which is preliminary data.</text>
</comment>
<accession>A0ACC0XAC5</accession>
<evidence type="ECO:0000313" key="1">
    <source>
        <dbReference type="EMBL" id="KAJ0014243.1"/>
    </source>
</evidence>
<reference evidence="2" key="1">
    <citation type="journal article" date="2023" name="G3 (Bethesda)">
        <title>Genome assembly and association tests identify interacting loci associated with vigor, precocity, and sex in interspecific pistachio rootstocks.</title>
        <authorList>
            <person name="Palmer W."/>
            <person name="Jacygrad E."/>
            <person name="Sagayaradj S."/>
            <person name="Cavanaugh K."/>
            <person name="Han R."/>
            <person name="Bertier L."/>
            <person name="Beede B."/>
            <person name="Kafkas S."/>
            <person name="Golino D."/>
            <person name="Preece J."/>
            <person name="Michelmore R."/>
        </authorList>
    </citation>
    <scope>NUCLEOTIDE SEQUENCE [LARGE SCALE GENOMIC DNA]</scope>
</reference>
<dbReference type="Proteomes" id="UP001163603">
    <property type="component" value="Chromosome 13"/>
</dbReference>
<organism evidence="1 2">
    <name type="scientific">Pistacia integerrima</name>
    <dbReference type="NCBI Taxonomy" id="434235"/>
    <lineage>
        <taxon>Eukaryota</taxon>
        <taxon>Viridiplantae</taxon>
        <taxon>Streptophyta</taxon>
        <taxon>Embryophyta</taxon>
        <taxon>Tracheophyta</taxon>
        <taxon>Spermatophyta</taxon>
        <taxon>Magnoliopsida</taxon>
        <taxon>eudicotyledons</taxon>
        <taxon>Gunneridae</taxon>
        <taxon>Pentapetalae</taxon>
        <taxon>rosids</taxon>
        <taxon>malvids</taxon>
        <taxon>Sapindales</taxon>
        <taxon>Anacardiaceae</taxon>
        <taxon>Pistacia</taxon>
    </lineage>
</organism>
<name>A0ACC0XAC5_9ROSI</name>
<dbReference type="EMBL" id="CM047748">
    <property type="protein sequence ID" value="KAJ0014243.1"/>
    <property type="molecule type" value="Genomic_DNA"/>
</dbReference>
<evidence type="ECO:0000313" key="2">
    <source>
        <dbReference type="Proteomes" id="UP001163603"/>
    </source>
</evidence>
<sequence length="165" mass="18632">MNDSEVEEEKSDIYSNNMTKAMGAASLRVADHPSLVYFDTVLTYRHELGMNYNFIRLDLIVGQLLLKMLTSFIKMGVKTIFCLQQNPDLEYFGVDISAIQEYAKTYDDIQHLRAEISDVRAQVEDEDAAVMNLISSDDWVVLLDENGINIGSEQMAELLGVQGIQ</sequence>
<proteinExistence type="predicted"/>
<protein>
    <submittedName>
        <fullName evidence="1">Uncharacterized protein</fullName>
    </submittedName>
</protein>